<gene>
    <name evidence="1" type="ORF">RQP53_02185</name>
</gene>
<dbReference type="PANTHER" id="PTHR32385:SF15">
    <property type="entry name" value="INOSITOL PHOSPHOCERAMIDE MANNOSYLTRANSFERASE 1"/>
    <property type="match status" value="1"/>
</dbReference>
<accession>A0ABU3P714</accession>
<evidence type="ECO:0000313" key="2">
    <source>
        <dbReference type="Proteomes" id="UP001246372"/>
    </source>
</evidence>
<keyword evidence="2" id="KW-1185">Reference proteome</keyword>
<dbReference type="Gene3D" id="3.90.550.20">
    <property type="match status" value="1"/>
</dbReference>
<evidence type="ECO:0000313" key="1">
    <source>
        <dbReference type="EMBL" id="MDT8998077.1"/>
    </source>
</evidence>
<dbReference type="EMBL" id="JAVXZY010000001">
    <property type="protein sequence ID" value="MDT8998077.1"/>
    <property type="molecule type" value="Genomic_DNA"/>
</dbReference>
<protein>
    <submittedName>
        <fullName evidence="1">Capsular polysaccharide synthesis protein</fullName>
    </submittedName>
</protein>
<proteinExistence type="predicted"/>
<dbReference type="SUPFAM" id="SSF53448">
    <property type="entry name" value="Nucleotide-diphospho-sugar transferases"/>
    <property type="match status" value="1"/>
</dbReference>
<sequence length="327" mass="37348">MSLHPVLSAALIVLALLLVVVLAEVLQVLLAAVPHKPKTVVVAPETAAPEPLATIPRIIWAYWHETPAPDFIQRCKANWQQLAPQHEVRLLHKANIRDWIDVGPYEATLQSLPHYRQADWLRLQLLARHGGFWIDASTMLCESLEWAHLLQQQSQVEFVGFYIDRFSSRADQPIVENWFMAAPPHSRFVRDLAEEFGYAMGLGEAAYLQVLRDQGKLERVVQRLGPDDQRYLIMHVAAAVILDQAPSLYRLALLRAEDSALGFHAALRWRKRHLMARLALSPCPRRLPVLIKLRGGDRRVIERAWERGWVYRGSVLARLLGMPRPRP</sequence>
<dbReference type="InterPro" id="IPR029044">
    <property type="entry name" value="Nucleotide-diphossugar_trans"/>
</dbReference>
<dbReference type="Proteomes" id="UP001246372">
    <property type="component" value="Unassembled WGS sequence"/>
</dbReference>
<organism evidence="1 2">
    <name type="scientific">Roseateles aquae</name>
    <dbReference type="NCBI Taxonomy" id="3077235"/>
    <lineage>
        <taxon>Bacteria</taxon>
        <taxon>Pseudomonadati</taxon>
        <taxon>Pseudomonadota</taxon>
        <taxon>Betaproteobacteria</taxon>
        <taxon>Burkholderiales</taxon>
        <taxon>Sphaerotilaceae</taxon>
        <taxon>Roseateles</taxon>
    </lineage>
</organism>
<dbReference type="PANTHER" id="PTHR32385">
    <property type="entry name" value="MANNOSYL PHOSPHORYLINOSITOL CERAMIDE SYNTHASE"/>
    <property type="match status" value="1"/>
</dbReference>
<dbReference type="InterPro" id="IPR051706">
    <property type="entry name" value="Glycosyltransferase_domain"/>
</dbReference>
<name>A0ABU3P714_9BURK</name>
<reference evidence="1" key="1">
    <citation type="submission" date="2023-09" db="EMBL/GenBank/DDBJ databases">
        <title>Paucibacter sp. APW11 Genome sequencing and assembly.</title>
        <authorList>
            <person name="Kim I."/>
        </authorList>
    </citation>
    <scope>NUCLEOTIDE SEQUENCE</scope>
    <source>
        <strain evidence="1">APW11</strain>
    </source>
</reference>
<dbReference type="Pfam" id="PF05704">
    <property type="entry name" value="Caps_synth"/>
    <property type="match status" value="1"/>
</dbReference>
<comment type="caution">
    <text evidence="1">The sequence shown here is derived from an EMBL/GenBank/DDBJ whole genome shotgun (WGS) entry which is preliminary data.</text>
</comment>
<dbReference type="InterPro" id="IPR008441">
    <property type="entry name" value="AfumC-like_glycosyl_Trfase"/>
</dbReference>